<dbReference type="Proteomes" id="UP000230002">
    <property type="component" value="Unassembled WGS sequence"/>
</dbReference>
<proteinExistence type="predicted"/>
<dbReference type="EMBL" id="AYKW01000002">
    <property type="protein sequence ID" value="PIL36149.1"/>
    <property type="molecule type" value="Genomic_DNA"/>
</dbReference>
<feature type="signal peptide" evidence="2">
    <location>
        <begin position="1"/>
        <end position="19"/>
    </location>
</feature>
<feature type="compositionally biased region" description="Low complexity" evidence="1">
    <location>
        <begin position="494"/>
        <end position="514"/>
    </location>
</feature>
<keyword evidence="2" id="KW-0732">Signal</keyword>
<organism evidence="3 4">
    <name type="scientific">Ganoderma sinense ZZ0214-1</name>
    <dbReference type="NCBI Taxonomy" id="1077348"/>
    <lineage>
        <taxon>Eukaryota</taxon>
        <taxon>Fungi</taxon>
        <taxon>Dikarya</taxon>
        <taxon>Basidiomycota</taxon>
        <taxon>Agaricomycotina</taxon>
        <taxon>Agaricomycetes</taxon>
        <taxon>Polyporales</taxon>
        <taxon>Polyporaceae</taxon>
        <taxon>Ganoderma</taxon>
    </lineage>
</organism>
<feature type="compositionally biased region" description="Gly residues" evidence="1">
    <location>
        <begin position="433"/>
        <end position="443"/>
    </location>
</feature>
<name>A0A2G8SQV5_9APHY</name>
<accession>A0A2G8SQV5</accession>
<feature type="chain" id="PRO_5013815957" description="Transporter" evidence="2">
    <location>
        <begin position="20"/>
        <end position="547"/>
    </location>
</feature>
<protein>
    <recommendedName>
        <fullName evidence="5">Transporter</fullName>
    </recommendedName>
</protein>
<keyword evidence="4" id="KW-1185">Reference proteome</keyword>
<dbReference type="AlphaFoldDB" id="A0A2G8SQV5"/>
<evidence type="ECO:0000256" key="2">
    <source>
        <dbReference type="SAM" id="SignalP"/>
    </source>
</evidence>
<dbReference type="OrthoDB" id="10673014at2759"/>
<comment type="caution">
    <text evidence="3">The sequence shown here is derived from an EMBL/GenBank/DDBJ whole genome shotgun (WGS) entry which is preliminary data.</text>
</comment>
<feature type="region of interest" description="Disordered" evidence="1">
    <location>
        <begin position="187"/>
        <end position="517"/>
    </location>
</feature>
<evidence type="ECO:0000313" key="3">
    <source>
        <dbReference type="EMBL" id="PIL36149.1"/>
    </source>
</evidence>
<feature type="compositionally biased region" description="Low complexity" evidence="1">
    <location>
        <begin position="444"/>
        <end position="462"/>
    </location>
</feature>
<reference evidence="3 4" key="1">
    <citation type="journal article" date="2015" name="Sci. Rep.">
        <title>Chromosome-level genome map provides insights into diverse defense mechanisms in the medicinal fungus Ganoderma sinense.</title>
        <authorList>
            <person name="Zhu Y."/>
            <person name="Xu J."/>
            <person name="Sun C."/>
            <person name="Zhou S."/>
            <person name="Xu H."/>
            <person name="Nelson D.R."/>
            <person name="Qian J."/>
            <person name="Song J."/>
            <person name="Luo H."/>
            <person name="Xiang L."/>
            <person name="Li Y."/>
            <person name="Xu Z."/>
            <person name="Ji A."/>
            <person name="Wang L."/>
            <person name="Lu S."/>
            <person name="Hayward A."/>
            <person name="Sun W."/>
            <person name="Li X."/>
            <person name="Schwartz D.C."/>
            <person name="Wang Y."/>
            <person name="Chen S."/>
        </authorList>
    </citation>
    <scope>NUCLEOTIDE SEQUENCE [LARGE SCALE GENOMIC DNA]</scope>
    <source>
        <strain evidence="3 4">ZZ0214-1</strain>
    </source>
</reference>
<evidence type="ECO:0008006" key="5">
    <source>
        <dbReference type="Google" id="ProtNLM"/>
    </source>
</evidence>
<dbReference type="STRING" id="1077348.A0A2G8SQV5"/>
<evidence type="ECO:0000313" key="4">
    <source>
        <dbReference type="Proteomes" id="UP000230002"/>
    </source>
</evidence>
<feature type="compositionally biased region" description="Polar residues" evidence="1">
    <location>
        <begin position="224"/>
        <end position="242"/>
    </location>
</feature>
<feature type="compositionally biased region" description="Polar residues" evidence="1">
    <location>
        <begin position="371"/>
        <end position="380"/>
    </location>
</feature>
<feature type="compositionally biased region" description="Polar residues" evidence="1">
    <location>
        <begin position="118"/>
        <end position="127"/>
    </location>
</feature>
<sequence length="547" mass="52827">MRFLLHFTQLTILAVSLDAAPVASSFRRLERRQSDGNVSQLIPPAITTTTSDVPSRLAQDFEALRDRRTCLGDPTQINALVQNIVTDLIALLSMVVPSSCDASSQTASTIPPDPSDAGPSNDQSDPFQAQLGDFGPDDSFGGVRSGFDDGCTADELGLLGDNGGGTNSGDLGSLNFGDTGDFAFVKPPLANDDATSPSGASTSGSGGPSSNASSTNDASSDGTNLDSPSGCSGSTCASSNVPSVGGFPTIRVGGDQAPDVNAGSGANSGFIGGSGDTTTASGTENLGNNVATDNASDSLGFNSPSFSTGSPPLGGSPPFSDGDSSAIGGSSSPSAALSTGSGDSSSADTGSTVEPNASESTLSSGSRGSADGTSGTQGTSGAPIGTSGVFSPGSGPTGDGQPGNISGGNAVSQTGLDDLSSGTGDSRNAVAAGGTGPSSGGSLPGSSVSPSTSNGDSPSASGGSSTPDDDGKFAVGVQRNGTGGNSNSDGAPGSPVSSPNSSPSSTTTACPSSTGYPNLHVHVSNPAVAACVNIGYITNRTTGNLNP</sequence>
<evidence type="ECO:0000256" key="1">
    <source>
        <dbReference type="SAM" id="MobiDB-lite"/>
    </source>
</evidence>
<feature type="compositionally biased region" description="Polar residues" evidence="1">
    <location>
        <begin position="403"/>
        <end position="426"/>
    </location>
</feature>
<gene>
    <name evidence="3" type="ORF">GSI_01809</name>
</gene>
<feature type="region of interest" description="Disordered" evidence="1">
    <location>
        <begin position="102"/>
        <end position="146"/>
    </location>
</feature>
<feature type="compositionally biased region" description="Low complexity" evidence="1">
    <location>
        <begin position="194"/>
        <end position="223"/>
    </location>
</feature>
<feature type="compositionally biased region" description="Low complexity" evidence="1">
    <location>
        <begin position="303"/>
        <end position="369"/>
    </location>
</feature>
<feature type="compositionally biased region" description="Polar residues" evidence="1">
    <location>
        <begin position="284"/>
        <end position="302"/>
    </location>
</feature>